<keyword evidence="1" id="KW-0812">Transmembrane</keyword>
<comment type="caution">
    <text evidence="2">The sequence shown here is derived from an EMBL/GenBank/DDBJ whole genome shotgun (WGS) entry which is preliminary data.</text>
</comment>
<keyword evidence="1" id="KW-1133">Transmembrane helix</keyword>
<protein>
    <submittedName>
        <fullName evidence="2">Uncharacterized protein</fullName>
    </submittedName>
</protein>
<proteinExistence type="predicted"/>
<reference evidence="2 3" key="1">
    <citation type="submission" date="2015-12" db="EMBL/GenBank/DDBJ databases">
        <title>The genome of Folsomia candida.</title>
        <authorList>
            <person name="Faddeeva A."/>
            <person name="Derks M.F."/>
            <person name="Anvar Y."/>
            <person name="Smit S."/>
            <person name="Van Straalen N."/>
            <person name="Roelofs D."/>
        </authorList>
    </citation>
    <scope>NUCLEOTIDE SEQUENCE [LARGE SCALE GENOMIC DNA]</scope>
    <source>
        <strain evidence="2 3">VU population</strain>
        <tissue evidence="2">Whole body</tissue>
    </source>
</reference>
<sequence length="284" mass="32683">MFASNGVFIVIGISLKNSVLASPTIYEAKIGRNRYNLIFVYTLVSVWVLLVGTIMTNWYKTSFTMDLIVPTTYHSPWTSVMDVEGIKILMPFQRMGEDVANAYPGLDYILYRDFYDNILLRCHEIAQSDVENQRQMSYKITATRLLNLLAPHFGMDSNLNIVNLDRTFKFDYDENGIPPYNKSLLHNFPIQPVEYNQGDSYEILKTLSSCGKVALLDTDENIKKITPFLNDNPENVVFVSGTGDSFFNEMTAWILFPVRDSYAEQRLKITMRIGHIPRKKQFHV</sequence>
<evidence type="ECO:0000256" key="1">
    <source>
        <dbReference type="SAM" id="Phobius"/>
    </source>
</evidence>
<evidence type="ECO:0000313" key="2">
    <source>
        <dbReference type="EMBL" id="OXA40938.1"/>
    </source>
</evidence>
<evidence type="ECO:0000313" key="3">
    <source>
        <dbReference type="Proteomes" id="UP000198287"/>
    </source>
</evidence>
<name>A0A226D7U0_FOLCA</name>
<keyword evidence="3" id="KW-1185">Reference proteome</keyword>
<gene>
    <name evidence="2" type="ORF">Fcan01_24305</name>
</gene>
<accession>A0A226D7U0</accession>
<dbReference type="Proteomes" id="UP000198287">
    <property type="component" value="Unassembled WGS sequence"/>
</dbReference>
<dbReference type="AlphaFoldDB" id="A0A226D7U0"/>
<dbReference type="EMBL" id="LNIX01000031">
    <property type="protein sequence ID" value="OXA40938.1"/>
    <property type="molecule type" value="Genomic_DNA"/>
</dbReference>
<keyword evidence="1" id="KW-0472">Membrane</keyword>
<organism evidence="2 3">
    <name type="scientific">Folsomia candida</name>
    <name type="common">Springtail</name>
    <dbReference type="NCBI Taxonomy" id="158441"/>
    <lineage>
        <taxon>Eukaryota</taxon>
        <taxon>Metazoa</taxon>
        <taxon>Ecdysozoa</taxon>
        <taxon>Arthropoda</taxon>
        <taxon>Hexapoda</taxon>
        <taxon>Collembola</taxon>
        <taxon>Entomobryomorpha</taxon>
        <taxon>Isotomoidea</taxon>
        <taxon>Isotomidae</taxon>
        <taxon>Proisotominae</taxon>
        <taxon>Folsomia</taxon>
    </lineage>
</organism>
<feature type="transmembrane region" description="Helical" evidence="1">
    <location>
        <begin position="38"/>
        <end position="59"/>
    </location>
</feature>